<evidence type="ECO:0000256" key="2">
    <source>
        <dbReference type="ARBA" id="ARBA00022516"/>
    </source>
</evidence>
<evidence type="ECO:0000256" key="5">
    <source>
        <dbReference type="ARBA" id="ARBA00022989"/>
    </source>
</evidence>
<evidence type="ECO:0000313" key="14">
    <source>
        <dbReference type="Proteomes" id="UP000217199"/>
    </source>
</evidence>
<dbReference type="GO" id="GO:0043337">
    <property type="term" value="F:cardiolipin synthase (CMP-forming)"/>
    <property type="evidence" value="ECO:0007669"/>
    <property type="project" value="TreeGrafter"/>
</dbReference>
<reference evidence="13 14" key="1">
    <citation type="journal article" date="2017" name="Mol. Ecol.">
        <title>Comparative and population genomic landscape of Phellinus noxius: A hypervariable fungus causing root rot in trees.</title>
        <authorList>
            <person name="Chung C.L."/>
            <person name="Lee T.J."/>
            <person name="Akiba M."/>
            <person name="Lee H.H."/>
            <person name="Kuo T.H."/>
            <person name="Liu D."/>
            <person name="Ke H.M."/>
            <person name="Yokoi T."/>
            <person name="Roa M.B."/>
            <person name="Lu M.J."/>
            <person name="Chang Y.Y."/>
            <person name="Ann P.J."/>
            <person name="Tsai J.N."/>
            <person name="Chen C.Y."/>
            <person name="Tzean S.S."/>
            <person name="Ota Y."/>
            <person name="Hattori T."/>
            <person name="Sahashi N."/>
            <person name="Liou R.F."/>
            <person name="Kikuchi T."/>
            <person name="Tsai I.J."/>
        </authorList>
    </citation>
    <scope>NUCLEOTIDE SEQUENCE [LARGE SCALE GENOMIC DNA]</scope>
    <source>
        <strain evidence="13 14">FFPRI411160</strain>
    </source>
</reference>
<evidence type="ECO:0000256" key="7">
    <source>
        <dbReference type="ARBA" id="ARBA00023136"/>
    </source>
</evidence>
<evidence type="ECO:0000256" key="11">
    <source>
        <dbReference type="SAM" id="MobiDB-lite"/>
    </source>
</evidence>
<comment type="similarity">
    <text evidence="10">Belongs to the CDP-alcohol phosphatidyltransferase class-I family.</text>
</comment>
<dbReference type="GO" id="GO:0005739">
    <property type="term" value="C:mitochondrion"/>
    <property type="evidence" value="ECO:0007669"/>
    <property type="project" value="TreeGrafter"/>
</dbReference>
<evidence type="ECO:0000256" key="10">
    <source>
        <dbReference type="RuleBase" id="RU003750"/>
    </source>
</evidence>
<dbReference type="AlphaFoldDB" id="A0A286UJC2"/>
<dbReference type="EMBL" id="NBII01000004">
    <property type="protein sequence ID" value="PAV19682.1"/>
    <property type="molecule type" value="Genomic_DNA"/>
</dbReference>
<evidence type="ECO:0000256" key="1">
    <source>
        <dbReference type="ARBA" id="ARBA00004141"/>
    </source>
</evidence>
<dbReference type="InterPro" id="IPR043130">
    <property type="entry name" value="CDP-OH_PTrfase_TM_dom"/>
</dbReference>
<accession>A0A286UJC2</accession>
<dbReference type="PROSITE" id="PS00379">
    <property type="entry name" value="CDP_ALCOHOL_P_TRANSF"/>
    <property type="match status" value="1"/>
</dbReference>
<keyword evidence="7 12" id="KW-0472">Membrane</keyword>
<feature type="compositionally biased region" description="Basic and acidic residues" evidence="11">
    <location>
        <begin position="69"/>
        <end position="79"/>
    </location>
</feature>
<feature type="transmembrane region" description="Helical" evidence="12">
    <location>
        <begin position="174"/>
        <end position="196"/>
    </location>
</feature>
<keyword evidence="3 10" id="KW-0808">Transferase</keyword>
<comment type="caution">
    <text evidence="13">The sequence shown here is derived from an EMBL/GenBank/DDBJ whole genome shotgun (WGS) entry which is preliminary data.</text>
</comment>
<evidence type="ECO:0000256" key="4">
    <source>
        <dbReference type="ARBA" id="ARBA00022692"/>
    </source>
</evidence>
<keyword evidence="2" id="KW-0444">Lipid biosynthesis</keyword>
<evidence type="ECO:0000256" key="3">
    <source>
        <dbReference type="ARBA" id="ARBA00022679"/>
    </source>
</evidence>
<dbReference type="OrthoDB" id="10020554at2759"/>
<feature type="region of interest" description="Disordered" evidence="11">
    <location>
        <begin position="45"/>
        <end position="79"/>
    </location>
</feature>
<keyword evidence="4 12" id="KW-0812">Transmembrane</keyword>
<dbReference type="Pfam" id="PF01066">
    <property type="entry name" value="CDP-OH_P_transf"/>
    <property type="match status" value="1"/>
</dbReference>
<keyword evidence="14" id="KW-1185">Reference proteome</keyword>
<comment type="subcellular location">
    <subcellularLocation>
        <location evidence="1">Membrane</location>
        <topology evidence="1">Multi-pass membrane protein</topology>
    </subcellularLocation>
</comment>
<evidence type="ECO:0000256" key="9">
    <source>
        <dbReference type="ARBA" id="ARBA00023264"/>
    </source>
</evidence>
<proteinExistence type="inferred from homology"/>
<dbReference type="Proteomes" id="UP000217199">
    <property type="component" value="Unassembled WGS sequence"/>
</dbReference>
<keyword evidence="8" id="KW-0594">Phospholipid biosynthesis</keyword>
<dbReference type="GO" id="GO:0032049">
    <property type="term" value="P:cardiolipin biosynthetic process"/>
    <property type="evidence" value="ECO:0007669"/>
    <property type="project" value="TreeGrafter"/>
</dbReference>
<protein>
    <submittedName>
        <fullName evidence="13">Phosphatidyl synthase</fullName>
    </submittedName>
</protein>
<evidence type="ECO:0000256" key="8">
    <source>
        <dbReference type="ARBA" id="ARBA00023209"/>
    </source>
</evidence>
<evidence type="ECO:0000256" key="6">
    <source>
        <dbReference type="ARBA" id="ARBA00023098"/>
    </source>
</evidence>
<evidence type="ECO:0000256" key="12">
    <source>
        <dbReference type="SAM" id="Phobius"/>
    </source>
</evidence>
<dbReference type="InterPro" id="IPR050324">
    <property type="entry name" value="CDP-alcohol_PTase-I"/>
</dbReference>
<dbReference type="PANTHER" id="PTHR14269">
    <property type="entry name" value="CDP-DIACYLGLYCEROL--GLYCEROL-3-PHOSPHATE 3-PHOSPHATIDYLTRANSFERASE-RELATED"/>
    <property type="match status" value="1"/>
</dbReference>
<name>A0A286UJC2_9AGAM</name>
<organism evidence="13 14">
    <name type="scientific">Pyrrhoderma noxium</name>
    <dbReference type="NCBI Taxonomy" id="2282107"/>
    <lineage>
        <taxon>Eukaryota</taxon>
        <taxon>Fungi</taxon>
        <taxon>Dikarya</taxon>
        <taxon>Basidiomycota</taxon>
        <taxon>Agaricomycotina</taxon>
        <taxon>Agaricomycetes</taxon>
        <taxon>Hymenochaetales</taxon>
        <taxon>Hymenochaetaceae</taxon>
        <taxon>Pyrrhoderma</taxon>
    </lineage>
</organism>
<keyword evidence="6" id="KW-0443">Lipid metabolism</keyword>
<dbReference type="STRING" id="2282107.A0A286UJC2"/>
<dbReference type="Gene3D" id="1.20.120.1760">
    <property type="match status" value="1"/>
</dbReference>
<evidence type="ECO:0000313" key="13">
    <source>
        <dbReference type="EMBL" id="PAV19682.1"/>
    </source>
</evidence>
<dbReference type="InterPro" id="IPR048254">
    <property type="entry name" value="CDP_ALCOHOL_P_TRANSF_CS"/>
</dbReference>
<feature type="compositionally biased region" description="Polar residues" evidence="11">
    <location>
        <begin position="54"/>
        <end position="68"/>
    </location>
</feature>
<sequence length="296" mass="33125">MFLLSTRFSLLPVHQQRALLNGSRFYTLSRNIYTPRIPQRNLNFPNHQHLNRSPRLSTRRFSTTPTRQSTEKEEPVEKKGGVKLDISRENIYTLPNALTLSRILSCPLLGYSILDGNFTLATGILAYAGISDWFDGFLARRFQMRSVLGTILDPAADKALMTTLTVTLALKDMIPIPLAIIILGRDVLLVLTAFYVRYKSLPSPKTFRRYWDLSIPSAEVHPTTISKVNTALQLLLMGVTTVSPLLSFQMDLVLQTLQWTVAGTTIWSGFSYVFSSSAVRIIASKTNNIANTKGGK</sequence>
<dbReference type="InParanoid" id="A0A286UJC2"/>
<dbReference type="InterPro" id="IPR000462">
    <property type="entry name" value="CDP-OH_P_trans"/>
</dbReference>
<dbReference type="PANTHER" id="PTHR14269:SF60">
    <property type="entry name" value="CARDIOLIPIN SYNTHASE (CMP-FORMING)"/>
    <property type="match status" value="1"/>
</dbReference>
<feature type="transmembrane region" description="Helical" evidence="12">
    <location>
        <begin position="108"/>
        <end position="130"/>
    </location>
</feature>
<gene>
    <name evidence="13" type="ORF">PNOK_0461600</name>
</gene>
<dbReference type="GO" id="GO:0016020">
    <property type="term" value="C:membrane"/>
    <property type="evidence" value="ECO:0007669"/>
    <property type="project" value="UniProtKB-SubCell"/>
</dbReference>
<keyword evidence="5 12" id="KW-1133">Transmembrane helix</keyword>
<keyword evidence="9" id="KW-1208">Phospholipid metabolism</keyword>